<gene>
    <name evidence="1" type="ORF">ALO81_200160</name>
</gene>
<sequence length="226" mass="25028">MSALSVPDWQAVLKDIADQKRHRLTGSEYKELVGLIDAQPKDVEHLVQTRKLIAQLAQHQGPEAPAPFRDRGHNLAFQVESLPAAPAEGDERLRERVIAGERVFASREFKHTSEAAQLNERGEMGRLVHGHRLDVMHKTDGPGDRFDVFLVKTATHIPYSTGIPGKPVDGERTAHGQFHSFAEAGASIDQTVGVKRHSELIRERQAEHGIHFKEAPPAIPKAPRPA</sequence>
<dbReference type="Proteomes" id="UP000050564">
    <property type="component" value="Unassembled WGS sequence"/>
</dbReference>
<proteinExistence type="predicted"/>
<accession>A0A0N8QZU9</accession>
<comment type="caution">
    <text evidence="1">The sequence shown here is derived from an EMBL/GenBank/DDBJ whole genome shotgun (WGS) entry which is preliminary data.</text>
</comment>
<dbReference type="AlphaFoldDB" id="A0A0N8QZU9"/>
<protein>
    <submittedName>
        <fullName evidence="1">DNA primase</fullName>
    </submittedName>
</protein>
<dbReference type="RefSeq" id="WP_054999042.1">
    <property type="nucleotide sequence ID" value="NZ_FNKU01000003.1"/>
</dbReference>
<evidence type="ECO:0000313" key="2">
    <source>
        <dbReference type="Proteomes" id="UP000050564"/>
    </source>
</evidence>
<dbReference type="PATRIC" id="fig|86840.3.peg.6034"/>
<organism evidence="1 2">
    <name type="scientific">Pseudomonas cannabina</name>
    <dbReference type="NCBI Taxonomy" id="86840"/>
    <lineage>
        <taxon>Bacteria</taxon>
        <taxon>Pseudomonadati</taxon>
        <taxon>Pseudomonadota</taxon>
        <taxon>Gammaproteobacteria</taxon>
        <taxon>Pseudomonadales</taxon>
        <taxon>Pseudomonadaceae</taxon>
        <taxon>Pseudomonas</taxon>
    </lineage>
</organism>
<dbReference type="EMBL" id="LJPX01000119">
    <property type="protein sequence ID" value="KPW79398.1"/>
    <property type="molecule type" value="Genomic_DNA"/>
</dbReference>
<reference evidence="1 2" key="1">
    <citation type="submission" date="2015-09" db="EMBL/GenBank/DDBJ databases">
        <title>Genome announcement of multiple Pseudomonas syringae strains.</title>
        <authorList>
            <person name="Thakur S."/>
            <person name="Wang P.W."/>
            <person name="Gong Y."/>
            <person name="Weir B.S."/>
            <person name="Guttman D.S."/>
        </authorList>
    </citation>
    <scope>NUCLEOTIDE SEQUENCE [LARGE SCALE GENOMIC DNA]</scope>
    <source>
        <strain evidence="1 2">ICMP2823</strain>
    </source>
</reference>
<name>A0A0N8QZU9_PSECA</name>
<evidence type="ECO:0000313" key="1">
    <source>
        <dbReference type="EMBL" id="KPW79398.1"/>
    </source>
</evidence>